<feature type="domain" description="Response regulatory" evidence="3">
    <location>
        <begin position="4"/>
        <end position="120"/>
    </location>
</feature>
<evidence type="ECO:0000313" key="5">
    <source>
        <dbReference type="Proteomes" id="UP000244902"/>
    </source>
</evidence>
<protein>
    <submittedName>
        <fullName evidence="4">Response regulator</fullName>
    </submittedName>
</protein>
<dbReference type="RefSeq" id="WP_108973951.1">
    <property type="nucleotide sequence ID" value="NZ_CP022188.1"/>
</dbReference>
<dbReference type="GO" id="GO:0000160">
    <property type="term" value="P:phosphorelay signal transduction system"/>
    <property type="evidence" value="ECO:0007669"/>
    <property type="project" value="InterPro"/>
</dbReference>
<dbReference type="InterPro" id="IPR001789">
    <property type="entry name" value="Sig_transdc_resp-reg_receiver"/>
</dbReference>
<dbReference type="EMBL" id="CP022188">
    <property type="protein sequence ID" value="AWI80394.1"/>
    <property type="molecule type" value="Genomic_DNA"/>
</dbReference>
<dbReference type="CDD" id="cd17546">
    <property type="entry name" value="REC_hyHK_CKI1_RcsC-like"/>
    <property type="match status" value="1"/>
</dbReference>
<keyword evidence="1 2" id="KW-0597">Phosphoprotein</keyword>
<dbReference type="InterPro" id="IPR050595">
    <property type="entry name" value="Bact_response_regulator"/>
</dbReference>
<feature type="modified residue" description="4-aspartylphosphate" evidence="2">
    <location>
        <position position="53"/>
    </location>
</feature>
<evidence type="ECO:0000259" key="3">
    <source>
        <dbReference type="PROSITE" id="PS50110"/>
    </source>
</evidence>
<dbReference type="SMART" id="SM00448">
    <property type="entry name" value="REC"/>
    <property type="match status" value="1"/>
</dbReference>
<evidence type="ECO:0000256" key="2">
    <source>
        <dbReference type="PROSITE-ProRule" id="PRU00169"/>
    </source>
</evidence>
<dbReference type="Proteomes" id="UP000244902">
    <property type="component" value="Chromosome"/>
</dbReference>
<dbReference type="OrthoDB" id="9179585at2"/>
<gene>
    <name evidence="4" type="ORF">CEW87_14115</name>
</gene>
<evidence type="ECO:0000313" key="4">
    <source>
        <dbReference type="EMBL" id="AWI80394.1"/>
    </source>
</evidence>
<dbReference type="InterPro" id="IPR011006">
    <property type="entry name" value="CheY-like_superfamily"/>
</dbReference>
<organism evidence="4 5">
    <name type="scientific">Parazoarcus communis</name>
    <dbReference type="NCBI Taxonomy" id="41977"/>
    <lineage>
        <taxon>Bacteria</taxon>
        <taxon>Pseudomonadati</taxon>
        <taxon>Pseudomonadota</taxon>
        <taxon>Betaproteobacteria</taxon>
        <taxon>Rhodocyclales</taxon>
        <taxon>Zoogloeaceae</taxon>
        <taxon>Parazoarcus</taxon>
    </lineage>
</organism>
<dbReference type="Pfam" id="PF00072">
    <property type="entry name" value="Response_reg"/>
    <property type="match status" value="1"/>
</dbReference>
<accession>A0A2U8H3V8</accession>
<dbReference type="PANTHER" id="PTHR44591">
    <property type="entry name" value="STRESS RESPONSE REGULATOR PROTEIN 1"/>
    <property type="match status" value="1"/>
</dbReference>
<dbReference type="SUPFAM" id="SSF52172">
    <property type="entry name" value="CheY-like"/>
    <property type="match status" value="1"/>
</dbReference>
<sequence length="127" mass="13922">MSALAFIVDDNTINRKLASALLKRLGWSTEEFDGAEPMLARLTTVRPVTMLLDISMPGVSGLSACERIRGNPDWSDLHIVAYTAHAMPHERDRFLNAGFDDILIKPVNLTTMTQAVGSADTPRALRA</sequence>
<dbReference type="PANTHER" id="PTHR44591:SF20">
    <property type="entry name" value="PROTEIN PILH"/>
    <property type="match status" value="1"/>
</dbReference>
<dbReference type="AlphaFoldDB" id="A0A2U8H3V8"/>
<dbReference type="PROSITE" id="PS50110">
    <property type="entry name" value="RESPONSE_REGULATORY"/>
    <property type="match status" value="1"/>
</dbReference>
<dbReference type="Gene3D" id="3.40.50.2300">
    <property type="match status" value="1"/>
</dbReference>
<proteinExistence type="predicted"/>
<reference evidence="4 5" key="1">
    <citation type="submission" date="2017-06" db="EMBL/GenBank/DDBJ databases">
        <title>Azoarcus sp. TSNA42 complete genome sequence.</title>
        <authorList>
            <person name="Woo J.-H."/>
            <person name="Kim H.-S."/>
        </authorList>
    </citation>
    <scope>NUCLEOTIDE SEQUENCE [LARGE SCALE GENOMIC DNA]</scope>
    <source>
        <strain evidence="4 5">TSNA42</strain>
    </source>
</reference>
<name>A0A2U8H3V8_9RHOO</name>
<evidence type="ECO:0000256" key="1">
    <source>
        <dbReference type="ARBA" id="ARBA00022553"/>
    </source>
</evidence>